<evidence type="ECO:0000256" key="1">
    <source>
        <dbReference type="SAM" id="MobiDB-lite"/>
    </source>
</evidence>
<protein>
    <submittedName>
        <fullName evidence="2">Uncharacterized protein</fullName>
    </submittedName>
</protein>
<accession>A0ABQ1GP88</accession>
<evidence type="ECO:0000313" key="3">
    <source>
        <dbReference type="Proteomes" id="UP000617979"/>
    </source>
</evidence>
<organism evidence="2 3">
    <name type="scientific">Kroppenstedtia guangzhouensis</name>
    <dbReference type="NCBI Taxonomy" id="1274356"/>
    <lineage>
        <taxon>Bacteria</taxon>
        <taxon>Bacillati</taxon>
        <taxon>Bacillota</taxon>
        <taxon>Bacilli</taxon>
        <taxon>Bacillales</taxon>
        <taxon>Thermoactinomycetaceae</taxon>
        <taxon>Kroppenstedtia</taxon>
    </lineage>
</organism>
<sequence>MTVSDLLQKAHSKTGEQKRYKGSPPVTQALPLLYIVSELPSPNTNQTY</sequence>
<evidence type="ECO:0000313" key="2">
    <source>
        <dbReference type="EMBL" id="GGA47737.1"/>
    </source>
</evidence>
<reference evidence="3" key="1">
    <citation type="journal article" date="2019" name="Int. J. Syst. Evol. Microbiol.">
        <title>The Global Catalogue of Microorganisms (GCM) 10K type strain sequencing project: providing services to taxonomists for standard genome sequencing and annotation.</title>
        <authorList>
            <consortium name="The Broad Institute Genomics Platform"/>
            <consortium name="The Broad Institute Genome Sequencing Center for Infectious Disease"/>
            <person name="Wu L."/>
            <person name="Ma J."/>
        </authorList>
    </citation>
    <scope>NUCLEOTIDE SEQUENCE [LARGE SCALE GENOMIC DNA]</scope>
    <source>
        <strain evidence="3">CGMCC 1.12404</strain>
    </source>
</reference>
<proteinExistence type="predicted"/>
<dbReference type="EMBL" id="BMEX01000006">
    <property type="protein sequence ID" value="GGA47737.1"/>
    <property type="molecule type" value="Genomic_DNA"/>
</dbReference>
<comment type="caution">
    <text evidence="2">The sequence shown here is derived from an EMBL/GenBank/DDBJ whole genome shotgun (WGS) entry which is preliminary data.</text>
</comment>
<dbReference type="Proteomes" id="UP000617979">
    <property type="component" value="Unassembled WGS sequence"/>
</dbReference>
<keyword evidence="3" id="KW-1185">Reference proteome</keyword>
<gene>
    <name evidence="2" type="ORF">GCM10007416_21120</name>
</gene>
<name>A0ABQ1GP88_9BACL</name>
<feature type="region of interest" description="Disordered" evidence="1">
    <location>
        <begin position="1"/>
        <end position="24"/>
    </location>
</feature>